<protein>
    <recommendedName>
        <fullName evidence="5 13">Guanylate kinase</fullName>
        <ecNumber evidence="4 13">2.7.4.8</ecNumber>
    </recommendedName>
    <alternativeName>
        <fullName evidence="11 13">GMP kinase</fullName>
    </alternativeName>
</protein>
<dbReference type="CDD" id="cd00071">
    <property type="entry name" value="GMPK"/>
    <property type="match status" value="1"/>
</dbReference>
<dbReference type="OrthoDB" id="9808150at2"/>
<dbReference type="PROSITE" id="PS50052">
    <property type="entry name" value="GUANYLATE_KINASE_2"/>
    <property type="match status" value="1"/>
</dbReference>
<evidence type="ECO:0000313" key="16">
    <source>
        <dbReference type="Proteomes" id="UP000321291"/>
    </source>
</evidence>
<keyword evidence="10 13" id="KW-0067">ATP-binding</keyword>
<dbReference type="HAMAP" id="MF_00328">
    <property type="entry name" value="Guanylate_kinase"/>
    <property type="match status" value="1"/>
</dbReference>
<comment type="function">
    <text evidence="1 13">Essential for recycling GMP and indirectly, cGMP.</text>
</comment>
<evidence type="ECO:0000256" key="2">
    <source>
        <dbReference type="ARBA" id="ARBA00004496"/>
    </source>
</evidence>
<comment type="catalytic activity">
    <reaction evidence="12 13">
        <text>GMP + ATP = GDP + ADP</text>
        <dbReference type="Rhea" id="RHEA:20780"/>
        <dbReference type="ChEBI" id="CHEBI:30616"/>
        <dbReference type="ChEBI" id="CHEBI:58115"/>
        <dbReference type="ChEBI" id="CHEBI:58189"/>
        <dbReference type="ChEBI" id="CHEBI:456216"/>
        <dbReference type="EC" id="2.7.4.8"/>
    </reaction>
</comment>
<accession>A0A5B8VPF9</accession>
<dbReference type="EMBL" id="CP042434">
    <property type="protein sequence ID" value="QEC72566.1"/>
    <property type="molecule type" value="Genomic_DNA"/>
</dbReference>
<dbReference type="FunFam" id="3.30.63.10:FF:000005">
    <property type="entry name" value="Guanylate kinase"/>
    <property type="match status" value="1"/>
</dbReference>
<feature type="binding site" evidence="13">
    <location>
        <begin position="27"/>
        <end position="34"/>
    </location>
    <ligand>
        <name>ATP</name>
        <dbReference type="ChEBI" id="CHEBI:30616"/>
    </ligand>
</feature>
<evidence type="ECO:0000256" key="12">
    <source>
        <dbReference type="ARBA" id="ARBA00048594"/>
    </source>
</evidence>
<keyword evidence="16" id="KW-1185">Reference proteome</keyword>
<dbReference type="PROSITE" id="PS00856">
    <property type="entry name" value="GUANYLATE_KINASE_1"/>
    <property type="match status" value="1"/>
</dbReference>
<dbReference type="KEGG" id="agi:FSB73_13645"/>
<dbReference type="SUPFAM" id="SSF52540">
    <property type="entry name" value="P-loop containing nucleoside triphosphate hydrolases"/>
    <property type="match status" value="1"/>
</dbReference>
<dbReference type="GO" id="GO:0005524">
    <property type="term" value="F:ATP binding"/>
    <property type="evidence" value="ECO:0007669"/>
    <property type="project" value="UniProtKB-UniRule"/>
</dbReference>
<evidence type="ECO:0000256" key="7">
    <source>
        <dbReference type="ARBA" id="ARBA00022679"/>
    </source>
</evidence>
<keyword evidence="6 13" id="KW-0963">Cytoplasm</keyword>
<proteinExistence type="inferred from homology"/>
<dbReference type="EC" id="2.7.4.8" evidence="4 13"/>
<evidence type="ECO:0000313" key="15">
    <source>
        <dbReference type="EMBL" id="QEC72566.1"/>
    </source>
</evidence>
<keyword evidence="8 13" id="KW-0547">Nucleotide-binding</keyword>
<dbReference type="PANTHER" id="PTHR23117:SF13">
    <property type="entry name" value="GUANYLATE KINASE"/>
    <property type="match status" value="1"/>
</dbReference>
<dbReference type="Gene3D" id="3.30.63.10">
    <property type="entry name" value="Guanylate Kinase phosphate binding domain"/>
    <property type="match status" value="1"/>
</dbReference>
<dbReference type="Pfam" id="PF00625">
    <property type="entry name" value="Guanylate_kin"/>
    <property type="match status" value="1"/>
</dbReference>
<evidence type="ECO:0000256" key="8">
    <source>
        <dbReference type="ARBA" id="ARBA00022741"/>
    </source>
</evidence>
<evidence type="ECO:0000256" key="1">
    <source>
        <dbReference type="ARBA" id="ARBA00003531"/>
    </source>
</evidence>
<sequence length="205" mass="23240">MEYISKENTADSPVNSSNKGKMIILTAPSGAGKSSIAQYLLQKHSDKLAFSISATTRAPRGAEQNGVEYYFLSVDTFKENIQKEAFLEWEMVYEGKYYGTLKAELQRIWDSGKLPIMDIDVKGAIHVRKQFGQECLSIFIQPPSVDALEQRLKARGTETPQSIQTRLNKAKYELSFQPHFDKTVINEHLDEACKQAEKLILDFIQ</sequence>
<evidence type="ECO:0000256" key="10">
    <source>
        <dbReference type="ARBA" id="ARBA00022840"/>
    </source>
</evidence>
<evidence type="ECO:0000256" key="3">
    <source>
        <dbReference type="ARBA" id="ARBA00005790"/>
    </source>
</evidence>
<dbReference type="Gene3D" id="3.40.50.300">
    <property type="entry name" value="P-loop containing nucleotide triphosphate hydrolases"/>
    <property type="match status" value="1"/>
</dbReference>
<name>A0A5B8VPF9_9BACT</name>
<dbReference type="InterPro" id="IPR020590">
    <property type="entry name" value="Guanylate_kinase_CS"/>
</dbReference>
<dbReference type="GO" id="GO:0004385">
    <property type="term" value="F:GMP kinase activity"/>
    <property type="evidence" value="ECO:0007669"/>
    <property type="project" value="UniProtKB-UniRule"/>
</dbReference>
<evidence type="ECO:0000259" key="14">
    <source>
        <dbReference type="PROSITE" id="PS50052"/>
    </source>
</evidence>
<dbReference type="AlphaFoldDB" id="A0A5B8VPF9"/>
<organism evidence="15 16">
    <name type="scientific">Arachidicoccus ginsenosidivorans</name>
    <dbReference type="NCBI Taxonomy" id="496057"/>
    <lineage>
        <taxon>Bacteria</taxon>
        <taxon>Pseudomonadati</taxon>
        <taxon>Bacteroidota</taxon>
        <taxon>Chitinophagia</taxon>
        <taxon>Chitinophagales</taxon>
        <taxon>Chitinophagaceae</taxon>
        <taxon>Arachidicoccus</taxon>
    </lineage>
</organism>
<evidence type="ECO:0000256" key="4">
    <source>
        <dbReference type="ARBA" id="ARBA00012961"/>
    </source>
</evidence>
<evidence type="ECO:0000256" key="9">
    <source>
        <dbReference type="ARBA" id="ARBA00022777"/>
    </source>
</evidence>
<dbReference type="InterPro" id="IPR008144">
    <property type="entry name" value="Guanylate_kin-like_dom"/>
</dbReference>
<dbReference type="SMART" id="SM00072">
    <property type="entry name" value="GuKc"/>
    <property type="match status" value="1"/>
</dbReference>
<dbReference type="InterPro" id="IPR008145">
    <property type="entry name" value="GK/Ca_channel_bsu"/>
</dbReference>
<reference evidence="15 16" key="1">
    <citation type="journal article" date="2017" name="Int. J. Syst. Evol. Microbiol.">
        <title>Arachidicoccus ginsenosidivorans sp. nov., with ginsenoside-converting activity isolated from ginseng cultivating soil.</title>
        <authorList>
            <person name="Siddiqi M.Z."/>
            <person name="Aslam Z."/>
            <person name="Im W.T."/>
        </authorList>
    </citation>
    <scope>NUCLEOTIDE SEQUENCE [LARGE SCALE GENOMIC DNA]</scope>
    <source>
        <strain evidence="15 16">Gsoil 809</strain>
    </source>
</reference>
<evidence type="ECO:0000256" key="5">
    <source>
        <dbReference type="ARBA" id="ARBA00016296"/>
    </source>
</evidence>
<evidence type="ECO:0000256" key="13">
    <source>
        <dbReference type="HAMAP-Rule" id="MF_00328"/>
    </source>
</evidence>
<evidence type="ECO:0000256" key="6">
    <source>
        <dbReference type="ARBA" id="ARBA00022490"/>
    </source>
</evidence>
<comment type="subcellular location">
    <subcellularLocation>
        <location evidence="2 13">Cytoplasm</location>
    </subcellularLocation>
</comment>
<gene>
    <name evidence="13" type="primary">gmk</name>
    <name evidence="15" type="ORF">FSB73_13645</name>
</gene>
<dbReference type="InterPro" id="IPR027417">
    <property type="entry name" value="P-loop_NTPase"/>
</dbReference>
<evidence type="ECO:0000256" key="11">
    <source>
        <dbReference type="ARBA" id="ARBA00030128"/>
    </source>
</evidence>
<dbReference type="PANTHER" id="PTHR23117">
    <property type="entry name" value="GUANYLATE KINASE-RELATED"/>
    <property type="match status" value="1"/>
</dbReference>
<dbReference type="RefSeq" id="WP_146783213.1">
    <property type="nucleotide sequence ID" value="NZ_CP042434.1"/>
</dbReference>
<comment type="similarity">
    <text evidence="3 13">Belongs to the guanylate kinase family.</text>
</comment>
<dbReference type="NCBIfam" id="TIGR03263">
    <property type="entry name" value="guanyl_kin"/>
    <property type="match status" value="1"/>
</dbReference>
<keyword evidence="7 13" id="KW-0808">Transferase</keyword>
<feature type="domain" description="Guanylate kinase-like" evidence="14">
    <location>
        <begin position="20"/>
        <end position="201"/>
    </location>
</feature>
<dbReference type="Proteomes" id="UP000321291">
    <property type="component" value="Chromosome"/>
</dbReference>
<dbReference type="InterPro" id="IPR017665">
    <property type="entry name" value="Guanylate_kinase"/>
</dbReference>
<dbReference type="GO" id="GO:0005829">
    <property type="term" value="C:cytosol"/>
    <property type="evidence" value="ECO:0007669"/>
    <property type="project" value="TreeGrafter"/>
</dbReference>
<keyword evidence="9 13" id="KW-0418">Kinase</keyword>